<name>A0A2H6N239_9SAUR</name>
<proteinExistence type="predicted"/>
<organism evidence="1">
    <name type="scientific">Micrurus carvalhoi</name>
    <dbReference type="NCBI Taxonomy" id="3147026"/>
    <lineage>
        <taxon>Eukaryota</taxon>
        <taxon>Metazoa</taxon>
        <taxon>Chordata</taxon>
        <taxon>Craniata</taxon>
        <taxon>Vertebrata</taxon>
        <taxon>Euteleostomi</taxon>
        <taxon>Lepidosauria</taxon>
        <taxon>Squamata</taxon>
        <taxon>Bifurcata</taxon>
        <taxon>Unidentata</taxon>
        <taxon>Episquamata</taxon>
        <taxon>Toxicofera</taxon>
        <taxon>Serpentes</taxon>
        <taxon>Colubroidea</taxon>
        <taxon>Elapidae</taxon>
        <taxon>Elapinae</taxon>
        <taxon>Micrurus</taxon>
    </lineage>
</organism>
<reference evidence="1" key="1">
    <citation type="submission" date="2017-07" db="EMBL/GenBank/DDBJ databases">
        <authorList>
            <person name="Mikheyev A."/>
            <person name="Grau M."/>
        </authorList>
    </citation>
    <scope>NUCLEOTIDE SEQUENCE</scope>
    <source>
        <tissue evidence="1">Venom_gland</tissue>
    </source>
</reference>
<sequence length="99" mass="11689">MYINRTLLPISKPLMKFKNPCGMECDKHKDFNSWENENNLIVILSGAGKSVFFFFQNTFAPKLLYASGFILFERDLGHKKKRIIRRLRSRVNKSMSRRC</sequence>
<dbReference type="AlphaFoldDB" id="A0A2H6N239"/>
<evidence type="ECO:0000313" key="1">
    <source>
        <dbReference type="EMBL" id="LAA22834.1"/>
    </source>
</evidence>
<dbReference type="EMBL" id="IACI01038635">
    <property type="protein sequence ID" value="LAA22834.1"/>
    <property type="molecule type" value="Transcribed_RNA"/>
</dbReference>
<protein>
    <submittedName>
        <fullName evidence="1">Uncharacterized protein</fullName>
    </submittedName>
</protein>
<reference evidence="1" key="2">
    <citation type="submission" date="2017-12" db="EMBL/GenBank/DDBJ databases">
        <title>Coralsnake Venomics: Analyses of Venom Gland Transcriptomes and Proteomes of Six Brazilian Taxa.</title>
        <authorList>
            <person name="Aird S.D."/>
            <person name="Jorge da Silva N."/>
            <person name="Qiu L."/>
            <person name="Villar-Briones A."/>
            <person name="Aparecida-Saddi V."/>
            <person name="Campos-Telles M.P."/>
            <person name="Grau M."/>
            <person name="Mikheyev A.S."/>
        </authorList>
    </citation>
    <scope>NUCLEOTIDE SEQUENCE</scope>
    <source>
        <tissue evidence="1">Venom_gland</tissue>
    </source>
</reference>
<accession>A0A2H6N239</accession>